<evidence type="ECO:0000313" key="2">
    <source>
        <dbReference type="Proteomes" id="UP000346198"/>
    </source>
</evidence>
<reference evidence="1 2" key="1">
    <citation type="submission" date="2019-04" db="EMBL/GenBank/DDBJ databases">
        <authorList>
            <person name="Van Vliet M D."/>
        </authorList>
    </citation>
    <scope>NUCLEOTIDE SEQUENCE [LARGE SCALE GENOMIC DNA]</scope>
    <source>
        <strain evidence="1 2">F21</strain>
    </source>
</reference>
<evidence type="ECO:0000313" key="1">
    <source>
        <dbReference type="EMBL" id="VGO18998.1"/>
    </source>
</evidence>
<proteinExistence type="predicted"/>
<dbReference type="InterPro" id="IPR017853">
    <property type="entry name" value="GH"/>
</dbReference>
<name>A0A6C2UFW2_9BACT</name>
<keyword evidence="2" id="KW-1185">Reference proteome</keyword>
<dbReference type="Proteomes" id="UP000346198">
    <property type="component" value="Unassembled WGS sequence"/>
</dbReference>
<organism evidence="1 2">
    <name type="scientific">Pontiella sulfatireligans</name>
    <dbReference type="NCBI Taxonomy" id="2750658"/>
    <lineage>
        <taxon>Bacteria</taxon>
        <taxon>Pseudomonadati</taxon>
        <taxon>Kiritimatiellota</taxon>
        <taxon>Kiritimatiellia</taxon>
        <taxon>Kiritimatiellales</taxon>
        <taxon>Pontiellaceae</taxon>
        <taxon>Pontiella</taxon>
    </lineage>
</organism>
<dbReference type="EMBL" id="CAAHFH010000001">
    <property type="protein sequence ID" value="VGO18998.1"/>
    <property type="molecule type" value="Genomic_DNA"/>
</dbReference>
<dbReference type="SUPFAM" id="SSF51445">
    <property type="entry name" value="(Trans)glycosidases"/>
    <property type="match status" value="1"/>
</dbReference>
<accession>A0A6C2UFW2</accession>
<evidence type="ECO:0008006" key="3">
    <source>
        <dbReference type="Google" id="ProtNLM"/>
    </source>
</evidence>
<gene>
    <name evidence="1" type="ORF">SCARR_01052</name>
</gene>
<protein>
    <recommendedName>
        <fullName evidence="3">Glycoside hydrolase family 5 domain-containing protein</fullName>
    </recommendedName>
</protein>
<dbReference type="Gene3D" id="3.20.20.80">
    <property type="entry name" value="Glycosidases"/>
    <property type="match status" value="1"/>
</dbReference>
<sequence length="555" mass="62832">MLLFEDGAEVNLLGVNFQPALSWEYNRMKHHGVHSPMDLDAYKAMIDEAYDELQLMGCNLIRIHLSPGDICDDEGNLVENQWLDLTDYVLAKAEEYGMYTYIAFLNTLGAARGKETFVSTRDETKPIWMVDPEFMAKADGYIHQLLNRKNRYRGGVKIKNSPALALVEPINEPGYFKRDEIDAYPQCFAIYQGWLDAGGKTDSAESYTAWRTANTKQYINRMVKFFKDEEVAAVMSWSLEWPRMMEWTGEDVFEAAAESDAEIVSICLYPGQSESRNKSPKEVGDINYLQMLQKVVDTPTYHGWLLEDRFKGKARIVYEFETYWNSSSYLYPAMAKQLRALGIQAAAMWTYILPGQAEYVAVAHNLNLKTTPNKAAAFMAASEVMRSEPRFQKYTTSSKTEDYFKNTALSYEEGCSAFSDGKTLIYSESMPKDFVAHLPALADDFDCIVGHGNSPYAKYGGTGLYFIDSQNGRGVTVSIMPDVDVLLPYGQRNEKGEKAVALTVDNTHPFELNLPGYGRVSKVYRKADRKWTPVKTSPGRVRFDAKPGEEYAVKK</sequence>
<dbReference type="AlphaFoldDB" id="A0A6C2UFW2"/>